<keyword evidence="1" id="KW-0805">Transcription regulation</keyword>
<dbReference type="InterPro" id="IPR018060">
    <property type="entry name" value="HTH_AraC"/>
</dbReference>
<dbReference type="Pfam" id="PF02311">
    <property type="entry name" value="AraC_binding"/>
    <property type="match status" value="1"/>
</dbReference>
<reference evidence="5 6" key="1">
    <citation type="submission" date="2018-10" db="EMBL/GenBank/DDBJ databases">
        <title>Anaerotruncus faecis sp. nov., isolated from human feces.</title>
        <authorList>
            <person name="Wang Y.-J."/>
        </authorList>
    </citation>
    <scope>NUCLEOTIDE SEQUENCE [LARGE SCALE GENOMIC DNA]</scope>
    <source>
        <strain evidence="5 6">22A2-44</strain>
    </source>
</reference>
<dbReference type="GO" id="GO:0003700">
    <property type="term" value="F:DNA-binding transcription factor activity"/>
    <property type="evidence" value="ECO:0007669"/>
    <property type="project" value="InterPro"/>
</dbReference>
<evidence type="ECO:0000259" key="4">
    <source>
        <dbReference type="PROSITE" id="PS01124"/>
    </source>
</evidence>
<protein>
    <submittedName>
        <fullName evidence="5">AraC family transcriptional regulator</fullName>
    </submittedName>
</protein>
<evidence type="ECO:0000256" key="1">
    <source>
        <dbReference type="ARBA" id="ARBA00023015"/>
    </source>
</evidence>
<organism evidence="5 6">
    <name type="scientific">Anaerotruncus massiliensis</name>
    <name type="common">ex Liu et al. 2021</name>
    <dbReference type="NCBI Taxonomy" id="2321404"/>
    <lineage>
        <taxon>Bacteria</taxon>
        <taxon>Bacillati</taxon>
        <taxon>Bacillota</taxon>
        <taxon>Clostridia</taxon>
        <taxon>Eubacteriales</taxon>
        <taxon>Oscillospiraceae</taxon>
        <taxon>Anaerotruncus</taxon>
    </lineage>
</organism>
<evidence type="ECO:0000256" key="2">
    <source>
        <dbReference type="ARBA" id="ARBA00023125"/>
    </source>
</evidence>
<evidence type="ECO:0000256" key="3">
    <source>
        <dbReference type="ARBA" id="ARBA00023163"/>
    </source>
</evidence>
<dbReference type="Gene3D" id="2.60.120.10">
    <property type="entry name" value="Jelly Rolls"/>
    <property type="match status" value="1"/>
</dbReference>
<dbReference type="Pfam" id="PF12833">
    <property type="entry name" value="HTH_18"/>
    <property type="match status" value="1"/>
</dbReference>
<evidence type="ECO:0000313" key="5">
    <source>
        <dbReference type="EMBL" id="RLL13601.1"/>
    </source>
</evidence>
<dbReference type="InterPro" id="IPR003313">
    <property type="entry name" value="AraC-bd"/>
</dbReference>
<dbReference type="SUPFAM" id="SSF51182">
    <property type="entry name" value="RmlC-like cupins"/>
    <property type="match status" value="1"/>
</dbReference>
<evidence type="ECO:0000313" key="6">
    <source>
        <dbReference type="Proteomes" id="UP000276301"/>
    </source>
</evidence>
<dbReference type="Gene3D" id="1.10.10.60">
    <property type="entry name" value="Homeodomain-like"/>
    <property type="match status" value="2"/>
</dbReference>
<dbReference type="RefSeq" id="WP_121586221.1">
    <property type="nucleotide sequence ID" value="NZ_RCHT01000003.1"/>
</dbReference>
<feature type="domain" description="HTH araC/xylS-type" evidence="4">
    <location>
        <begin position="221"/>
        <end position="318"/>
    </location>
</feature>
<name>A0A498CPP0_9FIRM</name>
<dbReference type="PROSITE" id="PS01124">
    <property type="entry name" value="HTH_ARAC_FAMILY_2"/>
    <property type="match status" value="1"/>
</dbReference>
<dbReference type="EMBL" id="RCHT01000003">
    <property type="protein sequence ID" value="RLL13601.1"/>
    <property type="molecule type" value="Genomic_DNA"/>
</dbReference>
<dbReference type="PANTHER" id="PTHR43280:SF2">
    <property type="entry name" value="HTH-TYPE TRANSCRIPTIONAL REGULATOR EXSA"/>
    <property type="match status" value="1"/>
</dbReference>
<dbReference type="InterPro" id="IPR014710">
    <property type="entry name" value="RmlC-like_jellyroll"/>
</dbReference>
<dbReference type="PRINTS" id="PR00032">
    <property type="entry name" value="HTHARAC"/>
</dbReference>
<dbReference type="InterPro" id="IPR009057">
    <property type="entry name" value="Homeodomain-like_sf"/>
</dbReference>
<gene>
    <name evidence="5" type="ORF">D4A47_03810</name>
</gene>
<dbReference type="AlphaFoldDB" id="A0A498CPP0"/>
<proteinExistence type="predicted"/>
<dbReference type="GO" id="GO:0043565">
    <property type="term" value="F:sequence-specific DNA binding"/>
    <property type="evidence" value="ECO:0007669"/>
    <property type="project" value="InterPro"/>
</dbReference>
<dbReference type="PANTHER" id="PTHR43280">
    <property type="entry name" value="ARAC-FAMILY TRANSCRIPTIONAL REGULATOR"/>
    <property type="match status" value="1"/>
</dbReference>
<sequence length="327" mass="37640">MDAELLRLLREVTPEEQKILDGTGIDRKLYTGSDSFTVESGRMLANGELIRVRTHTRFTGFPRHKHNYIEIMYMCEGSTTHIIDGQKEVVLRKGDLLFLNQHAYHEILPTGEGDIGVNFIVLPEFFDTAFRMISGENVLTRFLLGVLRQSSCSGKYLHFKVAGVLPVQNLVENMVYALVYHQGNEREINQTTMGLLFLQLLNFADRIEESEENQYENMIAAMVMKYIEEHYRGGTLAGLADMLNQSPSGLSRFIKQTFGATFKDMQQRKRFQVALELLCDTTLPVSDIVYAVGYENSSYFYRLFREKYQISPREYRAGHSRGERLRV</sequence>
<keyword evidence="6" id="KW-1185">Reference proteome</keyword>
<accession>A0A498CPP0</accession>
<keyword evidence="3" id="KW-0804">Transcription</keyword>
<dbReference type="InterPro" id="IPR020449">
    <property type="entry name" value="Tscrpt_reg_AraC-type_HTH"/>
</dbReference>
<comment type="caution">
    <text evidence="5">The sequence shown here is derived from an EMBL/GenBank/DDBJ whole genome shotgun (WGS) entry which is preliminary data.</text>
</comment>
<dbReference type="InterPro" id="IPR011051">
    <property type="entry name" value="RmlC_Cupin_sf"/>
</dbReference>
<dbReference type="SUPFAM" id="SSF46689">
    <property type="entry name" value="Homeodomain-like"/>
    <property type="match status" value="1"/>
</dbReference>
<dbReference type="SMART" id="SM00342">
    <property type="entry name" value="HTH_ARAC"/>
    <property type="match status" value="1"/>
</dbReference>
<dbReference type="Proteomes" id="UP000276301">
    <property type="component" value="Unassembled WGS sequence"/>
</dbReference>
<keyword evidence="2" id="KW-0238">DNA-binding</keyword>